<reference evidence="1 2" key="1">
    <citation type="submission" date="2024-09" db="EMBL/GenBank/DDBJ databases">
        <authorList>
            <person name="Sun Q."/>
            <person name="Mori K."/>
        </authorList>
    </citation>
    <scope>NUCLEOTIDE SEQUENCE [LARGE SCALE GENOMIC DNA]</scope>
    <source>
        <strain evidence="1 2">NCAIM B.02336</strain>
    </source>
</reference>
<accession>A0ABV6PZK0</accession>
<protein>
    <submittedName>
        <fullName evidence="1">DUF934 domain-containing protein</fullName>
    </submittedName>
</protein>
<proteinExistence type="predicted"/>
<dbReference type="PIRSF" id="PIRSF030820">
    <property type="entry name" value="UCP030820"/>
    <property type="match status" value="1"/>
</dbReference>
<keyword evidence="2" id="KW-1185">Reference proteome</keyword>
<dbReference type="Proteomes" id="UP001589834">
    <property type="component" value="Unassembled WGS sequence"/>
</dbReference>
<name>A0ABV6PZK0_9BURK</name>
<evidence type="ECO:0000313" key="1">
    <source>
        <dbReference type="EMBL" id="MFC0594358.1"/>
    </source>
</evidence>
<dbReference type="EMBL" id="JBHLTN010000043">
    <property type="protein sequence ID" value="MFC0594358.1"/>
    <property type="molecule type" value="Genomic_DNA"/>
</dbReference>
<dbReference type="RefSeq" id="WP_293222666.1">
    <property type="nucleotide sequence ID" value="NZ_JBHLTN010000043.1"/>
</dbReference>
<dbReference type="Pfam" id="PF06073">
    <property type="entry name" value="DUF934"/>
    <property type="match status" value="1"/>
</dbReference>
<dbReference type="InterPro" id="IPR008318">
    <property type="entry name" value="UCP030820"/>
</dbReference>
<gene>
    <name evidence="1" type="ORF">ACFFGG_17555</name>
</gene>
<sequence length="139" mass="15118">MQIIAHDHATADQAQATVLPIANDAELAELVAGGALQGVQRVELHFPKFTDGRAYTQAVLLRRRYQFAGDIRATGDVLIDQLVHMQRSGFSSAVLAPGVDASAAQRQFDRFADFYQGDVLEPRPLFARLAQAEALLEAA</sequence>
<comment type="caution">
    <text evidence="1">The sequence shown here is derived from an EMBL/GenBank/DDBJ whole genome shotgun (WGS) entry which is preliminary data.</text>
</comment>
<evidence type="ECO:0000313" key="2">
    <source>
        <dbReference type="Proteomes" id="UP001589834"/>
    </source>
</evidence>
<organism evidence="1 2">
    <name type="scientific">Ottowia pentelensis</name>
    <dbReference type="NCBI Taxonomy" id="511108"/>
    <lineage>
        <taxon>Bacteria</taxon>
        <taxon>Pseudomonadati</taxon>
        <taxon>Pseudomonadota</taxon>
        <taxon>Betaproteobacteria</taxon>
        <taxon>Burkholderiales</taxon>
        <taxon>Comamonadaceae</taxon>
        <taxon>Ottowia</taxon>
    </lineage>
</organism>